<keyword evidence="2" id="KW-1185">Reference proteome</keyword>
<reference evidence="1 2" key="1">
    <citation type="journal article" date="2024" name="G3 (Bethesda)">
        <title>Genome assembly of Hibiscus sabdariffa L. provides insights into metabolisms of medicinal natural products.</title>
        <authorList>
            <person name="Kim T."/>
        </authorList>
    </citation>
    <scope>NUCLEOTIDE SEQUENCE [LARGE SCALE GENOMIC DNA]</scope>
    <source>
        <strain evidence="1">TK-2024</strain>
        <tissue evidence="1">Old leaves</tissue>
    </source>
</reference>
<evidence type="ECO:0000313" key="2">
    <source>
        <dbReference type="Proteomes" id="UP001472677"/>
    </source>
</evidence>
<proteinExistence type="predicted"/>
<comment type="caution">
    <text evidence="1">The sequence shown here is derived from an EMBL/GenBank/DDBJ whole genome shotgun (WGS) entry which is preliminary data.</text>
</comment>
<sequence length="124" mass="14519">MNRFMGHNPRLFRLQINNYSFITSSVTSYCMFPVKWEFLNYTKRVQRVVPPHYSSRLLPAGFIYTQEIHFFLISSAHFTMATNLNTLFESLHSTEEEQKTMIDTTETTLVSLVCHGSQARDRDT</sequence>
<evidence type="ECO:0000313" key="1">
    <source>
        <dbReference type="EMBL" id="KAK8562459.1"/>
    </source>
</evidence>
<name>A0ABR2EM25_9ROSI</name>
<gene>
    <name evidence="1" type="ORF">V6N12_010537</name>
</gene>
<dbReference type="EMBL" id="JBBPBM010000012">
    <property type="protein sequence ID" value="KAK8562459.1"/>
    <property type="molecule type" value="Genomic_DNA"/>
</dbReference>
<protein>
    <submittedName>
        <fullName evidence="1">Uncharacterized protein</fullName>
    </submittedName>
</protein>
<organism evidence="1 2">
    <name type="scientific">Hibiscus sabdariffa</name>
    <name type="common">roselle</name>
    <dbReference type="NCBI Taxonomy" id="183260"/>
    <lineage>
        <taxon>Eukaryota</taxon>
        <taxon>Viridiplantae</taxon>
        <taxon>Streptophyta</taxon>
        <taxon>Embryophyta</taxon>
        <taxon>Tracheophyta</taxon>
        <taxon>Spermatophyta</taxon>
        <taxon>Magnoliopsida</taxon>
        <taxon>eudicotyledons</taxon>
        <taxon>Gunneridae</taxon>
        <taxon>Pentapetalae</taxon>
        <taxon>rosids</taxon>
        <taxon>malvids</taxon>
        <taxon>Malvales</taxon>
        <taxon>Malvaceae</taxon>
        <taxon>Malvoideae</taxon>
        <taxon>Hibiscus</taxon>
    </lineage>
</organism>
<accession>A0ABR2EM25</accession>
<dbReference type="Proteomes" id="UP001472677">
    <property type="component" value="Unassembled WGS sequence"/>
</dbReference>